<organism evidence="9 10">
    <name type="scientific">Algisphaera agarilytica</name>
    <dbReference type="NCBI Taxonomy" id="1385975"/>
    <lineage>
        <taxon>Bacteria</taxon>
        <taxon>Pseudomonadati</taxon>
        <taxon>Planctomycetota</taxon>
        <taxon>Phycisphaerae</taxon>
        <taxon>Phycisphaerales</taxon>
        <taxon>Phycisphaeraceae</taxon>
        <taxon>Algisphaera</taxon>
    </lineage>
</organism>
<keyword evidence="6 8" id="KW-0472">Membrane</keyword>
<comment type="pathway">
    <text evidence="7">Phospholipid metabolism; CDP-diacylglycerol biosynthesis; CDP-diacylglycerol from sn-glycerol 3-phosphate: step 3/3.</text>
</comment>
<feature type="transmembrane region" description="Helical" evidence="8">
    <location>
        <begin position="130"/>
        <end position="148"/>
    </location>
</feature>
<evidence type="ECO:0000256" key="8">
    <source>
        <dbReference type="SAM" id="Phobius"/>
    </source>
</evidence>
<dbReference type="InterPro" id="IPR000374">
    <property type="entry name" value="PC_trans"/>
</dbReference>
<evidence type="ECO:0000256" key="1">
    <source>
        <dbReference type="ARBA" id="ARBA00004141"/>
    </source>
</evidence>
<feature type="transmembrane region" description="Helical" evidence="8">
    <location>
        <begin position="160"/>
        <end position="179"/>
    </location>
</feature>
<feature type="transmembrane region" description="Helical" evidence="8">
    <location>
        <begin position="20"/>
        <end position="44"/>
    </location>
</feature>
<dbReference type="Pfam" id="PF01148">
    <property type="entry name" value="CTP_transf_1"/>
    <property type="match status" value="1"/>
</dbReference>
<dbReference type="GO" id="GO:0005886">
    <property type="term" value="C:plasma membrane"/>
    <property type="evidence" value="ECO:0007669"/>
    <property type="project" value="TreeGrafter"/>
</dbReference>
<comment type="catalytic activity">
    <reaction evidence="7">
        <text>a 1,2-diacyl-sn-glycero-3-phosphate + CTP + H(+) = a CDP-1,2-diacyl-sn-glycerol + diphosphate</text>
        <dbReference type="Rhea" id="RHEA:16229"/>
        <dbReference type="ChEBI" id="CHEBI:15378"/>
        <dbReference type="ChEBI" id="CHEBI:33019"/>
        <dbReference type="ChEBI" id="CHEBI:37563"/>
        <dbReference type="ChEBI" id="CHEBI:58332"/>
        <dbReference type="ChEBI" id="CHEBI:58608"/>
        <dbReference type="EC" id="2.7.7.41"/>
    </reaction>
</comment>
<accession>A0A7X0H3Z4</accession>
<comment type="similarity">
    <text evidence="2 7">Belongs to the CDS family.</text>
</comment>
<feature type="transmembrane region" description="Helical" evidence="8">
    <location>
        <begin position="185"/>
        <end position="205"/>
    </location>
</feature>
<keyword evidence="5 8" id="KW-1133">Transmembrane helix</keyword>
<dbReference type="GO" id="GO:0004605">
    <property type="term" value="F:phosphatidate cytidylyltransferase activity"/>
    <property type="evidence" value="ECO:0007669"/>
    <property type="project" value="UniProtKB-EC"/>
</dbReference>
<feature type="transmembrane region" description="Helical" evidence="8">
    <location>
        <begin position="225"/>
        <end position="247"/>
    </location>
</feature>
<dbReference type="Proteomes" id="UP000541810">
    <property type="component" value="Unassembled WGS sequence"/>
</dbReference>
<evidence type="ECO:0000256" key="6">
    <source>
        <dbReference type="ARBA" id="ARBA00023136"/>
    </source>
</evidence>
<evidence type="ECO:0000256" key="7">
    <source>
        <dbReference type="RuleBase" id="RU003938"/>
    </source>
</evidence>
<protein>
    <recommendedName>
        <fullName evidence="7">Phosphatidate cytidylyltransferase</fullName>
        <ecNumber evidence="7">2.7.7.41</ecNumber>
    </recommendedName>
</protein>
<dbReference type="GO" id="GO:0016024">
    <property type="term" value="P:CDP-diacylglycerol biosynthetic process"/>
    <property type="evidence" value="ECO:0007669"/>
    <property type="project" value="UniProtKB-UniPathway"/>
</dbReference>
<dbReference type="PANTHER" id="PTHR43535">
    <property type="entry name" value="PHOSPHATIDATE CYTIDYLYLTRANSFERASE"/>
    <property type="match status" value="1"/>
</dbReference>
<comment type="subcellular location">
    <subcellularLocation>
        <location evidence="1">Membrane</location>
        <topology evidence="1">Multi-pass membrane protein</topology>
    </subcellularLocation>
</comment>
<dbReference type="PROSITE" id="PS01315">
    <property type="entry name" value="CDS"/>
    <property type="match status" value="1"/>
</dbReference>
<dbReference type="GO" id="GO:0009273">
    <property type="term" value="P:peptidoglycan-based cell wall biogenesis"/>
    <property type="evidence" value="ECO:0007669"/>
    <property type="project" value="TreeGrafter"/>
</dbReference>
<name>A0A7X0H3Z4_9BACT</name>
<feature type="transmembrane region" description="Helical" evidence="8">
    <location>
        <begin position="108"/>
        <end position="124"/>
    </location>
</feature>
<proteinExistence type="inferred from homology"/>
<evidence type="ECO:0000313" key="9">
    <source>
        <dbReference type="EMBL" id="MBB6428653.1"/>
    </source>
</evidence>
<keyword evidence="10" id="KW-1185">Reference proteome</keyword>
<comment type="caution">
    <text evidence="9">The sequence shown here is derived from an EMBL/GenBank/DDBJ whole genome shotgun (WGS) entry which is preliminary data.</text>
</comment>
<reference evidence="9 10" key="1">
    <citation type="submission" date="2020-08" db="EMBL/GenBank/DDBJ databases">
        <title>Genomic Encyclopedia of Type Strains, Phase IV (KMG-IV): sequencing the most valuable type-strain genomes for metagenomic binning, comparative biology and taxonomic classification.</title>
        <authorList>
            <person name="Goeker M."/>
        </authorList>
    </citation>
    <scope>NUCLEOTIDE SEQUENCE [LARGE SCALE GENOMIC DNA]</scope>
    <source>
        <strain evidence="9 10">DSM 103725</strain>
    </source>
</reference>
<evidence type="ECO:0000256" key="5">
    <source>
        <dbReference type="ARBA" id="ARBA00022989"/>
    </source>
</evidence>
<dbReference type="EMBL" id="JACHGY010000001">
    <property type="protein sequence ID" value="MBB6428653.1"/>
    <property type="molecule type" value="Genomic_DNA"/>
</dbReference>
<dbReference type="RefSeq" id="WP_184675990.1">
    <property type="nucleotide sequence ID" value="NZ_JACHGY010000001.1"/>
</dbReference>
<feature type="transmembrane region" description="Helical" evidence="8">
    <location>
        <begin position="253"/>
        <end position="276"/>
    </location>
</feature>
<sequence>MDPVSRARLFGVSDVFDWPITLWGTVVVAALLVFSPLLVLLLSRAGKIDADLRKELMLRCGSWAVIAPALLVPVLLGAAWWIGMMFVLSALCLREFGRITGVFREPMVMGAAYLGLLALYFAILDNWYTMFAAVTPITAVLILAAAILSDRPSGYVQRVALGILGFALFGTGLGHLAFFANDAQYRPMLFIIIAAVQGNDVFAYLCGKTMGKRRLCPNTSPNKTVAGAVGAVVCTTTLVVCLGHFVVADGMQVWRLHLLAAGVLLSIAGQMGDLVLSSVKRDIGIKDTGTILPGHGGLLDRFDSLLLASPVIFYFVAYFRGIGLDQPARVLTGG</sequence>
<dbReference type="EC" id="2.7.7.41" evidence="7"/>
<keyword evidence="7 9" id="KW-0548">Nucleotidyltransferase</keyword>
<keyword evidence="3 7" id="KW-0808">Transferase</keyword>
<keyword evidence="4 7" id="KW-0812">Transmembrane</keyword>
<evidence type="ECO:0000256" key="4">
    <source>
        <dbReference type="ARBA" id="ARBA00022692"/>
    </source>
</evidence>
<gene>
    <name evidence="9" type="ORF">HNQ40_000459</name>
</gene>
<evidence type="ECO:0000256" key="2">
    <source>
        <dbReference type="ARBA" id="ARBA00010185"/>
    </source>
</evidence>
<evidence type="ECO:0000313" key="10">
    <source>
        <dbReference type="Proteomes" id="UP000541810"/>
    </source>
</evidence>
<evidence type="ECO:0000256" key="3">
    <source>
        <dbReference type="ARBA" id="ARBA00022679"/>
    </source>
</evidence>
<dbReference type="UniPathway" id="UPA00557">
    <property type="reaction ID" value="UER00614"/>
</dbReference>
<dbReference type="PANTHER" id="PTHR43535:SF1">
    <property type="entry name" value="PHOSPHATIDATE CYTIDYLYLTRANSFERASE"/>
    <property type="match status" value="1"/>
</dbReference>
<dbReference type="AlphaFoldDB" id="A0A7X0H3Z4"/>